<keyword evidence="4" id="KW-1185">Reference proteome</keyword>
<proteinExistence type="predicted"/>
<evidence type="ECO:0000313" key="4">
    <source>
        <dbReference type="Proteomes" id="UP001189429"/>
    </source>
</evidence>
<feature type="compositionally biased region" description="Acidic residues" evidence="1">
    <location>
        <begin position="932"/>
        <end position="943"/>
    </location>
</feature>
<comment type="caution">
    <text evidence="3">The sequence shown here is derived from an EMBL/GenBank/DDBJ whole genome shotgun (WGS) entry which is preliminary data.</text>
</comment>
<dbReference type="EMBL" id="CAUYUJ010014396">
    <property type="protein sequence ID" value="CAK0840737.1"/>
    <property type="molecule type" value="Genomic_DNA"/>
</dbReference>
<gene>
    <name evidence="3" type="ORF">PCOR1329_LOCUS36098</name>
</gene>
<dbReference type="SUPFAM" id="SSF56349">
    <property type="entry name" value="DNA breaking-rejoining enzymes"/>
    <property type="match status" value="1"/>
</dbReference>
<dbReference type="Proteomes" id="UP001189429">
    <property type="component" value="Unassembled WGS sequence"/>
</dbReference>
<feature type="signal peptide" evidence="2">
    <location>
        <begin position="1"/>
        <end position="21"/>
    </location>
</feature>
<sequence>MGLARGPLSAIAAGVFHGLVALGAWRVAPPPVCPRPVCPAAHCPSPAGLGPPGGDPPAGPAALLAELPEELAEVRAAAARLDDRLAVLQATAGAVASFWPLIWALIGGLVKGALDRLFAADGGVVKEPAFMSEMRPGRRFALWYSDDTYWHERVALACVRPGAWVIATPDGDGYPENLRCRRGTSGAVQAVEQVKMAEAESYAITRRAPAPPAAVMMWVGADVEYEPLMASEGVQLVPLGGGGAPVHGEGPALAPLPPPELPPDATWLIVDPHHPDFGRERHPGPDAPRAGEYAIALDAWRRPVPVRQVALADVETFMASARTGIAKILEDEAGPATGHLEERLHRALDGGAKTPPSVEDARTLTVDYDEHGKRYKEWRSVCAEISYSHFGDWDKHHEGPATTLALFKNIQRQGGDPRLWYASWCREAGVSPQERMGIEMKLLTDILYLSGCYDQLNGPSLACIETVARRVCQIIEAYSAGVPGRANWEGVKHFTQVASASYVAPAELRSHVHRRAKEEMEIESMRVRTRGLQPPGGPEAVPPGAPVNPKGTPKGGGRGRGQPVQGAGQEGGGKVPLAPQGIEVILPGSVSSLSPGQLTGAQMSLGLADVKDAFHRFRIPSGLVSYFGFGSATAGELSVVGQNLDGVLLGVDDQVDICWASLPMGFSWSLYFCQQAGEQRMKSAPGLTTSTLLQDRGAPGIFRFSERFDPSTGTSAVEGSGICHHIYVVNLGVISCDPVSTSSALSDASDRFEKIGLRTHEHEVTSGKSKALGTHLDLEGFRVSLSPARFWKVRQGVLCALRCRKLPGRAWEVLLGHLTFCALINRSMMSVLRGIYAFINKHYCVPTALWETARQEMTAAASLPFVMDASWTLPWAPSVVATDASEEGFGATVSYWAPDKVAQVGGIMERRRFKRLPGASARERFSGSLEDLGSDGEGPDDDQPYLVDSNFPEVPRKQLSKANWDTLLAGPWKCLDEGIYTLESRPSGLPGQAGWSALGVSVRPSSPDIFESAGAGGAGGEPSVGERPEAVPVGPDRLQGLGLLPLEANAVKATAENQYHELVTLWRPNARDLGEPLGEAAEVDASVARQLQDFFDQGENVSKGEKLVAGLEHFLPEFGRHGGLHLSRSYRALRGWRRRRPPRSRRPLAFCIWAAIIWEFCQDNLWNMAVYTLIMLVTYMRPSEPLKLLQGDLLAPAHGLSASWICFAFRQERGQSSKTYATDESIELSCQWAPFLATVAAALKRGRPKEKVFSIRYSSRTRQFKTVCRRLGLTAVPYQARRSGASIDAARKYRTRAEIKARGRWKADKSVLRYDSKAKIVESVDKLPDSLAPHVRMCELRLWDHLCGQIDPSAIALPDVLSSGERGMAFGTARASGTMGRRCVVDEGGGRAAPHLLTVHQFGGSDGSAPCRDSCLSASRRDRGWAASRIARAGERRLRRVRRVGGQSLADCFQSAFTHTAKVNYFTNLAIVDCLTEGCPVEELIELEGRLSADEAAIHEHLRELRDVQERAHSPDVAEALAWFGTVAKNSQQLRDQFKTIKDAQAEHVKAIKDSEYSKEFAASLVVQSDEAPGDYLNEGTIAIWRMLSRSGKQDKQLRERRRHRRRRDAVGGRGRRRPQDRPLDISWGAFRPQY</sequence>
<dbReference type="InterPro" id="IPR011010">
    <property type="entry name" value="DNA_brk_join_enz"/>
</dbReference>
<protein>
    <submittedName>
        <fullName evidence="3">Uncharacterized protein</fullName>
    </submittedName>
</protein>
<feature type="region of interest" description="Disordered" evidence="1">
    <location>
        <begin position="927"/>
        <end position="950"/>
    </location>
</feature>
<feature type="compositionally biased region" description="Pro residues" evidence="1">
    <location>
        <begin position="535"/>
        <end position="546"/>
    </location>
</feature>
<feature type="compositionally biased region" description="Basic residues" evidence="1">
    <location>
        <begin position="1599"/>
        <end position="1617"/>
    </location>
</feature>
<feature type="chain" id="PRO_5045667144" evidence="2">
    <location>
        <begin position="22"/>
        <end position="1635"/>
    </location>
</feature>
<name>A0ABN9T7B4_9DINO</name>
<feature type="region of interest" description="Disordered" evidence="1">
    <location>
        <begin position="1594"/>
        <end position="1635"/>
    </location>
</feature>
<evidence type="ECO:0000256" key="2">
    <source>
        <dbReference type="SAM" id="SignalP"/>
    </source>
</evidence>
<accession>A0ABN9T7B4</accession>
<evidence type="ECO:0000313" key="3">
    <source>
        <dbReference type="EMBL" id="CAK0840737.1"/>
    </source>
</evidence>
<keyword evidence="2" id="KW-0732">Signal</keyword>
<evidence type="ECO:0000256" key="1">
    <source>
        <dbReference type="SAM" id="MobiDB-lite"/>
    </source>
</evidence>
<organism evidence="3 4">
    <name type="scientific">Prorocentrum cordatum</name>
    <dbReference type="NCBI Taxonomy" id="2364126"/>
    <lineage>
        <taxon>Eukaryota</taxon>
        <taxon>Sar</taxon>
        <taxon>Alveolata</taxon>
        <taxon>Dinophyceae</taxon>
        <taxon>Prorocentrales</taxon>
        <taxon>Prorocentraceae</taxon>
        <taxon>Prorocentrum</taxon>
    </lineage>
</organism>
<reference evidence="3" key="1">
    <citation type="submission" date="2023-10" db="EMBL/GenBank/DDBJ databases">
        <authorList>
            <person name="Chen Y."/>
            <person name="Shah S."/>
            <person name="Dougan E. K."/>
            <person name="Thang M."/>
            <person name="Chan C."/>
        </authorList>
    </citation>
    <scope>NUCLEOTIDE SEQUENCE [LARGE SCALE GENOMIC DNA]</scope>
</reference>
<feature type="region of interest" description="Disordered" evidence="1">
    <location>
        <begin position="530"/>
        <end position="573"/>
    </location>
</feature>